<comment type="caution">
    <text evidence="1">The sequence shown here is derived from an EMBL/GenBank/DDBJ whole genome shotgun (WGS) entry which is preliminary data.</text>
</comment>
<dbReference type="InterPro" id="IPR002745">
    <property type="entry name" value="Ptrans_KptA/Tpt1"/>
</dbReference>
<dbReference type="OrthoDB" id="419694at2759"/>
<dbReference type="AlphaFoldDB" id="A0A8H7DG74"/>
<dbReference type="PANTHER" id="PTHR12684">
    <property type="entry name" value="PUTATIVE PHOSPHOTRANSFERASE"/>
    <property type="match status" value="1"/>
</dbReference>
<dbReference type="Proteomes" id="UP000623467">
    <property type="component" value="Unassembled WGS sequence"/>
</dbReference>
<accession>A0A8H7DG74</accession>
<dbReference type="Pfam" id="PF01885">
    <property type="entry name" value="PTS_2-RNA"/>
    <property type="match status" value="1"/>
</dbReference>
<name>A0A8H7DG74_9AGAR</name>
<gene>
    <name evidence="1" type="ORF">MSAN_00739600</name>
</gene>
<dbReference type="GO" id="GO:0000215">
    <property type="term" value="F:tRNA 2'-phosphotransferase activity"/>
    <property type="evidence" value="ECO:0007669"/>
    <property type="project" value="TreeGrafter"/>
</dbReference>
<dbReference type="GO" id="GO:0006388">
    <property type="term" value="P:tRNA splicing, via endonucleolytic cleavage and ligation"/>
    <property type="evidence" value="ECO:0007669"/>
    <property type="project" value="TreeGrafter"/>
</dbReference>
<dbReference type="EMBL" id="JACAZH010000004">
    <property type="protein sequence ID" value="KAF7371053.1"/>
    <property type="molecule type" value="Genomic_DNA"/>
</dbReference>
<dbReference type="SUPFAM" id="SSF56399">
    <property type="entry name" value="ADP-ribosylation"/>
    <property type="match status" value="1"/>
</dbReference>
<protein>
    <submittedName>
        <fullName evidence="1">Uncharacterized protein</fullName>
    </submittedName>
</protein>
<dbReference type="PANTHER" id="PTHR12684:SF2">
    <property type="entry name" value="TRNA 2'-PHOSPHOTRANSFERASE 1"/>
    <property type="match status" value="1"/>
</dbReference>
<reference evidence="1" key="1">
    <citation type="submission" date="2020-05" db="EMBL/GenBank/DDBJ databases">
        <title>Mycena genomes resolve the evolution of fungal bioluminescence.</title>
        <authorList>
            <person name="Tsai I.J."/>
        </authorList>
    </citation>
    <scope>NUCLEOTIDE SEQUENCE</scope>
    <source>
        <strain evidence="1">160909Yilan</strain>
    </source>
</reference>
<evidence type="ECO:0000313" key="2">
    <source>
        <dbReference type="Proteomes" id="UP000623467"/>
    </source>
</evidence>
<organism evidence="1 2">
    <name type="scientific">Mycena sanguinolenta</name>
    <dbReference type="NCBI Taxonomy" id="230812"/>
    <lineage>
        <taxon>Eukaryota</taxon>
        <taxon>Fungi</taxon>
        <taxon>Dikarya</taxon>
        <taxon>Basidiomycota</taxon>
        <taxon>Agaricomycotina</taxon>
        <taxon>Agaricomycetes</taxon>
        <taxon>Agaricomycetidae</taxon>
        <taxon>Agaricales</taxon>
        <taxon>Marasmiineae</taxon>
        <taxon>Mycenaceae</taxon>
        <taxon>Mycena</taxon>
    </lineage>
</organism>
<proteinExistence type="predicted"/>
<sequence length="248" mass="28581">MILRGPLPRVLYASEYSFRRFLSSQTSGRFSRPTDFELFTRRLNWLLRHGAVPPVMTIRPDGYVRLDDVRNLELFRRFSSQFDELLAQDESQSFKFIQEYDPQTGADATWIRARRGHTIKSIDWSVQRILSPEAVPTLVYSVDSDMWASIRRQGIRSQTTDGLIHLQSTNLVKNFDDPSHIFVLIDVVKMLAARMPLWRSTRGGRPAWLTTGDANSVLPPQVFFEAVKVEVDRQTVQARNLAEQEVPV</sequence>
<evidence type="ECO:0000313" key="1">
    <source>
        <dbReference type="EMBL" id="KAF7371053.1"/>
    </source>
</evidence>
<keyword evidence="2" id="KW-1185">Reference proteome</keyword>